<dbReference type="Proteomes" id="UP000008711">
    <property type="component" value="Unassembled WGS sequence"/>
</dbReference>
<protein>
    <submittedName>
        <fullName evidence="1">Uncharacterized protein, isoform C</fullName>
        <ecNumber evidence="1">2.1.1.-</ecNumber>
    </submittedName>
</protein>
<sequence>MPPHHHSSVGWRVSVRETLLPKRLPRSAALLPTHPQGRSGSCLRGRLLSQRSQLPAAALLLRSYIQKKAQEWGARGSVVAELRYNIDASYKFHKQKSRDIEVDFWRFEIGKV</sequence>
<dbReference type="OrthoDB" id="419617at2759"/>
<keyword evidence="1" id="KW-0489">Methyltransferase</keyword>
<reference evidence="1 2" key="1">
    <citation type="journal article" date="2007" name="Nature">
        <title>Evolution of genes and genomes on the Drosophila phylogeny.</title>
        <authorList>
            <consortium name="Drosophila 12 Genomes Consortium"/>
            <person name="Clark A.G."/>
            <person name="Eisen M.B."/>
            <person name="Smith D.R."/>
            <person name="Bergman C.M."/>
            <person name="Oliver B."/>
            <person name="Markow T.A."/>
            <person name="Kaufman T.C."/>
            <person name="Kellis M."/>
            <person name="Gelbart W."/>
            <person name="Iyer V.N."/>
            <person name="Pollard D.A."/>
            <person name="Sackton T.B."/>
            <person name="Larracuente A.M."/>
            <person name="Singh N.D."/>
            <person name="Abad J.P."/>
            <person name="Abt D.N."/>
            <person name="Adryan B."/>
            <person name="Aguade M."/>
            <person name="Akashi H."/>
            <person name="Anderson W.W."/>
            <person name="Aquadro C.F."/>
            <person name="Ardell D.H."/>
            <person name="Arguello R."/>
            <person name="Artieri C.G."/>
            <person name="Barbash D.A."/>
            <person name="Barker D."/>
            <person name="Barsanti P."/>
            <person name="Batterham P."/>
            <person name="Batzoglou S."/>
            <person name="Begun D."/>
            <person name="Bhutkar A."/>
            <person name="Blanco E."/>
            <person name="Bosak S.A."/>
            <person name="Bradley R.K."/>
            <person name="Brand A.D."/>
            <person name="Brent M.R."/>
            <person name="Brooks A.N."/>
            <person name="Brown R.H."/>
            <person name="Butlin R.K."/>
            <person name="Caggese C."/>
            <person name="Calvi B.R."/>
            <person name="Bernardo de Carvalho A."/>
            <person name="Caspi A."/>
            <person name="Castrezana S."/>
            <person name="Celniker S.E."/>
            <person name="Chang J.L."/>
            <person name="Chapple C."/>
            <person name="Chatterji S."/>
            <person name="Chinwalla A."/>
            <person name="Civetta A."/>
            <person name="Clifton S.W."/>
            <person name="Comeron J.M."/>
            <person name="Costello J.C."/>
            <person name="Coyne J.A."/>
            <person name="Daub J."/>
            <person name="David R.G."/>
            <person name="Delcher A.L."/>
            <person name="Delehaunty K."/>
            <person name="Do C.B."/>
            <person name="Ebling H."/>
            <person name="Edwards K."/>
            <person name="Eickbush T."/>
            <person name="Evans J.D."/>
            <person name="Filipski A."/>
            <person name="Findeiss S."/>
            <person name="Freyhult E."/>
            <person name="Fulton L."/>
            <person name="Fulton R."/>
            <person name="Garcia A.C."/>
            <person name="Gardiner A."/>
            <person name="Garfield D.A."/>
            <person name="Garvin B.E."/>
            <person name="Gibson G."/>
            <person name="Gilbert D."/>
            <person name="Gnerre S."/>
            <person name="Godfrey J."/>
            <person name="Good R."/>
            <person name="Gotea V."/>
            <person name="Gravely B."/>
            <person name="Greenberg A.J."/>
            <person name="Griffiths-Jones S."/>
            <person name="Gross S."/>
            <person name="Guigo R."/>
            <person name="Gustafson E.A."/>
            <person name="Haerty W."/>
            <person name="Hahn M.W."/>
            <person name="Halligan D.L."/>
            <person name="Halpern A.L."/>
            <person name="Halter G.M."/>
            <person name="Han M.V."/>
            <person name="Heger A."/>
            <person name="Hillier L."/>
            <person name="Hinrichs A.S."/>
            <person name="Holmes I."/>
            <person name="Hoskins R.A."/>
            <person name="Hubisz M.J."/>
            <person name="Hultmark D."/>
            <person name="Huntley M.A."/>
            <person name="Jaffe D.B."/>
            <person name="Jagadeeshan S."/>
            <person name="Jeck W.R."/>
            <person name="Johnson J."/>
            <person name="Jones C.D."/>
            <person name="Jordan W.C."/>
            <person name="Karpen G.H."/>
            <person name="Kataoka E."/>
            <person name="Keightley P.D."/>
            <person name="Kheradpour P."/>
            <person name="Kirkness E.F."/>
            <person name="Koerich L.B."/>
            <person name="Kristiansen K."/>
            <person name="Kudrna D."/>
            <person name="Kulathinal R.J."/>
            <person name="Kumar S."/>
            <person name="Kwok R."/>
            <person name="Lander E."/>
            <person name="Langley C.H."/>
            <person name="Lapoint R."/>
            <person name="Lazzaro B.P."/>
            <person name="Lee S.J."/>
            <person name="Levesque L."/>
            <person name="Li R."/>
            <person name="Lin C.F."/>
            <person name="Lin M.F."/>
            <person name="Lindblad-Toh K."/>
            <person name="Llopart A."/>
            <person name="Long M."/>
            <person name="Low L."/>
            <person name="Lozovsky E."/>
            <person name="Lu J."/>
            <person name="Luo M."/>
            <person name="Machado C.A."/>
            <person name="Makalowski W."/>
            <person name="Marzo M."/>
            <person name="Matsuda M."/>
            <person name="Matzkin L."/>
            <person name="McAllister B."/>
            <person name="McBride C.S."/>
            <person name="McKernan B."/>
            <person name="McKernan K."/>
            <person name="Mendez-Lago M."/>
            <person name="Minx P."/>
            <person name="Mollenhauer M.U."/>
            <person name="Montooth K."/>
            <person name="Mount S.M."/>
            <person name="Mu X."/>
            <person name="Myers E."/>
            <person name="Negre B."/>
            <person name="Newfeld S."/>
            <person name="Nielsen R."/>
            <person name="Noor M.A."/>
            <person name="O'Grady P."/>
            <person name="Pachter L."/>
            <person name="Papaceit M."/>
            <person name="Parisi M.J."/>
            <person name="Parisi M."/>
            <person name="Parts L."/>
            <person name="Pedersen J.S."/>
            <person name="Pesole G."/>
            <person name="Phillippy A.M."/>
            <person name="Ponting C.P."/>
            <person name="Pop M."/>
            <person name="Porcelli D."/>
            <person name="Powell J.R."/>
            <person name="Prohaska S."/>
            <person name="Pruitt K."/>
            <person name="Puig M."/>
            <person name="Quesneville H."/>
            <person name="Ram K.R."/>
            <person name="Rand D."/>
            <person name="Rasmussen M.D."/>
            <person name="Reed L.K."/>
            <person name="Reenan R."/>
            <person name="Reily A."/>
            <person name="Remington K.A."/>
            <person name="Rieger T.T."/>
            <person name="Ritchie M.G."/>
            <person name="Robin C."/>
            <person name="Rogers Y.H."/>
            <person name="Rohde C."/>
            <person name="Rozas J."/>
            <person name="Rubenfield M.J."/>
            <person name="Ruiz A."/>
            <person name="Russo S."/>
            <person name="Salzberg S.L."/>
            <person name="Sanchez-Gracia A."/>
            <person name="Saranga D.J."/>
            <person name="Sato H."/>
            <person name="Schaeffer S.W."/>
            <person name="Schatz M.C."/>
            <person name="Schlenke T."/>
            <person name="Schwartz R."/>
            <person name="Segarra C."/>
            <person name="Singh R.S."/>
            <person name="Sirot L."/>
            <person name="Sirota M."/>
            <person name="Sisneros N.B."/>
            <person name="Smith C.D."/>
            <person name="Smith T.F."/>
            <person name="Spieth J."/>
            <person name="Stage D.E."/>
            <person name="Stark A."/>
            <person name="Stephan W."/>
            <person name="Strausberg R.L."/>
            <person name="Strempel S."/>
            <person name="Sturgill D."/>
            <person name="Sutton G."/>
            <person name="Sutton G.G."/>
            <person name="Tao W."/>
            <person name="Teichmann S."/>
            <person name="Tobari Y.N."/>
            <person name="Tomimura Y."/>
            <person name="Tsolas J.M."/>
            <person name="Valente V.L."/>
            <person name="Venter E."/>
            <person name="Venter J.C."/>
            <person name="Vicario S."/>
            <person name="Vieira F.G."/>
            <person name="Vilella A.J."/>
            <person name="Villasante A."/>
            <person name="Walenz B."/>
            <person name="Wang J."/>
            <person name="Wasserman M."/>
            <person name="Watts T."/>
            <person name="Wilson D."/>
            <person name="Wilson R.K."/>
            <person name="Wing R.A."/>
            <person name="Wolfner M.F."/>
            <person name="Wong A."/>
            <person name="Wong G.K."/>
            <person name="Wu C.I."/>
            <person name="Wu G."/>
            <person name="Yamamoto D."/>
            <person name="Yang H.P."/>
            <person name="Yang S.P."/>
            <person name="Yorke J.A."/>
            <person name="Yoshida K."/>
            <person name="Zdobnov E."/>
            <person name="Zhang P."/>
            <person name="Zhang Y."/>
            <person name="Zimin A.V."/>
            <person name="Baldwin J."/>
            <person name="Abdouelleil A."/>
            <person name="Abdulkadir J."/>
            <person name="Abebe A."/>
            <person name="Abera B."/>
            <person name="Abreu J."/>
            <person name="Acer S.C."/>
            <person name="Aftuck L."/>
            <person name="Alexander A."/>
            <person name="An P."/>
            <person name="Anderson E."/>
            <person name="Anderson S."/>
            <person name="Arachi H."/>
            <person name="Azer M."/>
            <person name="Bachantsang P."/>
            <person name="Barry A."/>
            <person name="Bayul T."/>
            <person name="Berlin A."/>
            <person name="Bessette D."/>
            <person name="Bloom T."/>
            <person name="Blye J."/>
            <person name="Boguslavskiy L."/>
            <person name="Bonnet C."/>
            <person name="Boukhgalter B."/>
            <person name="Bourzgui I."/>
            <person name="Brown A."/>
            <person name="Cahill P."/>
            <person name="Channer S."/>
            <person name="Cheshatsang Y."/>
            <person name="Chuda L."/>
            <person name="Citroen M."/>
            <person name="Collymore A."/>
            <person name="Cooke P."/>
            <person name="Costello M."/>
            <person name="D'Aco K."/>
            <person name="Daza R."/>
            <person name="De Haan G."/>
            <person name="DeGray S."/>
            <person name="DeMaso C."/>
            <person name="Dhargay N."/>
            <person name="Dooley K."/>
            <person name="Dooley E."/>
            <person name="Doricent M."/>
            <person name="Dorje P."/>
            <person name="Dorjee K."/>
            <person name="Dupes A."/>
            <person name="Elong R."/>
            <person name="Falk J."/>
            <person name="Farina A."/>
            <person name="Faro S."/>
            <person name="Ferguson D."/>
            <person name="Fisher S."/>
            <person name="Foley C.D."/>
            <person name="Franke A."/>
            <person name="Friedrich D."/>
            <person name="Gadbois L."/>
            <person name="Gearin G."/>
            <person name="Gearin C.R."/>
            <person name="Giannoukos G."/>
            <person name="Goode T."/>
            <person name="Graham J."/>
            <person name="Grandbois E."/>
            <person name="Grewal S."/>
            <person name="Gyaltsen K."/>
            <person name="Hafez N."/>
            <person name="Hagos B."/>
            <person name="Hall J."/>
            <person name="Henson C."/>
            <person name="Hollinger A."/>
            <person name="Honan T."/>
            <person name="Huard M.D."/>
            <person name="Hughes L."/>
            <person name="Hurhula B."/>
            <person name="Husby M.E."/>
            <person name="Kamat A."/>
            <person name="Kanga B."/>
            <person name="Kashin S."/>
            <person name="Khazanovich D."/>
            <person name="Kisner P."/>
            <person name="Lance K."/>
            <person name="Lara M."/>
            <person name="Lee W."/>
            <person name="Lennon N."/>
            <person name="Letendre F."/>
            <person name="LeVine R."/>
            <person name="Lipovsky A."/>
            <person name="Liu X."/>
            <person name="Liu J."/>
            <person name="Liu S."/>
            <person name="Lokyitsang T."/>
            <person name="Lokyitsang Y."/>
            <person name="Lubonja R."/>
            <person name="Lui A."/>
            <person name="MacDonald P."/>
            <person name="Magnisalis V."/>
            <person name="Maru K."/>
            <person name="Matthews C."/>
            <person name="McCusker W."/>
            <person name="McDonough S."/>
            <person name="Mehta T."/>
            <person name="Meldrim J."/>
            <person name="Meneus L."/>
            <person name="Mihai O."/>
            <person name="Mihalev A."/>
            <person name="Mihova T."/>
            <person name="Mittelman R."/>
            <person name="Mlenga V."/>
            <person name="Montmayeur A."/>
            <person name="Mulrain L."/>
            <person name="Navidi A."/>
            <person name="Naylor J."/>
            <person name="Negash T."/>
            <person name="Nguyen T."/>
            <person name="Nguyen N."/>
            <person name="Nicol R."/>
            <person name="Norbu C."/>
            <person name="Norbu N."/>
            <person name="Novod N."/>
            <person name="O'Neill B."/>
            <person name="Osman S."/>
            <person name="Markiewicz E."/>
            <person name="Oyono O.L."/>
            <person name="Patti C."/>
            <person name="Phunkhang P."/>
            <person name="Pierre F."/>
            <person name="Priest M."/>
            <person name="Raghuraman S."/>
            <person name="Rege F."/>
            <person name="Reyes R."/>
            <person name="Rise C."/>
            <person name="Rogov P."/>
            <person name="Ross K."/>
            <person name="Ryan E."/>
            <person name="Settipalli S."/>
            <person name="Shea T."/>
            <person name="Sherpa N."/>
            <person name="Shi L."/>
            <person name="Shih D."/>
            <person name="Sparrow T."/>
            <person name="Spaulding J."/>
            <person name="Stalker J."/>
            <person name="Stange-Thomann N."/>
            <person name="Stavropoulos S."/>
            <person name="Stone C."/>
            <person name="Strader C."/>
            <person name="Tesfaye S."/>
            <person name="Thomson T."/>
            <person name="Thoulutsang Y."/>
            <person name="Thoulutsang D."/>
            <person name="Topham K."/>
            <person name="Topping I."/>
            <person name="Tsamla T."/>
            <person name="Vassiliev H."/>
            <person name="Vo A."/>
            <person name="Wangchuk T."/>
            <person name="Wangdi T."/>
            <person name="Weiand M."/>
            <person name="Wilkinson J."/>
            <person name="Wilson A."/>
            <person name="Yadav S."/>
            <person name="Young G."/>
            <person name="Yu Q."/>
            <person name="Zembek L."/>
            <person name="Zhong D."/>
            <person name="Zimmer A."/>
            <person name="Zwirko Z."/>
            <person name="Jaffe D.B."/>
            <person name="Alvarez P."/>
            <person name="Brockman W."/>
            <person name="Butler J."/>
            <person name="Chin C."/>
            <person name="Gnerre S."/>
            <person name="Grabherr M."/>
            <person name="Kleber M."/>
            <person name="Mauceli E."/>
            <person name="MacCallum I."/>
        </authorList>
    </citation>
    <scope>NUCLEOTIDE SEQUENCE [LARGE SCALE GENOMIC DNA]</scope>
    <source>
        <strain evidence="1 2">TSC#14021-0224.01</strain>
    </source>
</reference>
<name>A0A0Q5UKB5_DROER</name>
<evidence type="ECO:0000313" key="1">
    <source>
        <dbReference type="EMBL" id="KQS44226.1"/>
    </source>
</evidence>
<evidence type="ECO:0000313" key="2">
    <source>
        <dbReference type="Proteomes" id="UP000008711"/>
    </source>
</evidence>
<dbReference type="EC" id="2.1.1.-" evidence="1"/>
<dbReference type="AlphaFoldDB" id="A0A0Q5UKB5"/>
<dbReference type="Gene3D" id="3.40.50.150">
    <property type="entry name" value="Vaccinia Virus protein VP39"/>
    <property type="match status" value="1"/>
</dbReference>
<dbReference type="GO" id="GO:0005737">
    <property type="term" value="C:cytoplasm"/>
    <property type="evidence" value="ECO:0007669"/>
    <property type="project" value="EnsemblMetazoa"/>
</dbReference>
<dbReference type="GO" id="GO:0008988">
    <property type="term" value="F:rRNA (adenine-N6-)-methyltransferase activity"/>
    <property type="evidence" value="ECO:0007669"/>
    <property type="project" value="EnsemblMetazoa"/>
</dbReference>
<gene>
    <name evidence="1" type="primary">Dere\GG16027</name>
    <name evidence="1" type="synonym">dere_GLEANR_16047</name>
    <name evidence="1" type="synonym">GG16027</name>
    <name evidence="1" type="ORF">Dere_GG16027</name>
</gene>
<keyword evidence="1" id="KW-0808">Transferase</keyword>
<reference evidence="1 2" key="2">
    <citation type="journal article" date="2008" name="Bioinformatics">
        <title>Assembly reconciliation.</title>
        <authorList>
            <person name="Zimin A.V."/>
            <person name="Smith D.R."/>
            <person name="Sutton G."/>
            <person name="Yorke J.A."/>
        </authorList>
    </citation>
    <scope>NUCLEOTIDE SEQUENCE [LARGE SCALE GENOMIC DNA]</scope>
    <source>
        <strain evidence="1 2">TSC#14021-0224.01</strain>
    </source>
</reference>
<dbReference type="EMBL" id="CH954178">
    <property type="protein sequence ID" value="KQS44226.1"/>
    <property type="molecule type" value="Genomic_DNA"/>
</dbReference>
<organism evidence="1 2">
    <name type="scientific">Drosophila erecta</name>
    <name type="common">Fruit fly</name>
    <dbReference type="NCBI Taxonomy" id="7220"/>
    <lineage>
        <taxon>Eukaryota</taxon>
        <taxon>Metazoa</taxon>
        <taxon>Ecdysozoa</taxon>
        <taxon>Arthropoda</taxon>
        <taxon>Hexapoda</taxon>
        <taxon>Insecta</taxon>
        <taxon>Pterygota</taxon>
        <taxon>Neoptera</taxon>
        <taxon>Endopterygota</taxon>
        <taxon>Diptera</taxon>
        <taxon>Brachycera</taxon>
        <taxon>Muscomorpha</taxon>
        <taxon>Ephydroidea</taxon>
        <taxon>Drosophilidae</taxon>
        <taxon>Drosophila</taxon>
        <taxon>Sophophora</taxon>
    </lineage>
</organism>
<accession>A0A0Q5UKB5</accession>
<proteinExistence type="predicted"/>
<dbReference type="InterPro" id="IPR029063">
    <property type="entry name" value="SAM-dependent_MTases_sf"/>
</dbReference>
<keyword evidence="2" id="KW-1185">Reference proteome</keyword>